<protein>
    <submittedName>
        <fullName evidence="3">Unannotated protein</fullName>
    </submittedName>
</protein>
<gene>
    <name evidence="3" type="ORF">UFOPK3609_01993</name>
</gene>
<dbReference type="InterPro" id="IPR048510">
    <property type="entry name" value="WsaF_N"/>
</dbReference>
<dbReference type="Pfam" id="PF13641">
    <property type="entry name" value="Glyco_tranf_2_3"/>
    <property type="match status" value="1"/>
</dbReference>
<dbReference type="PANTHER" id="PTHR43179">
    <property type="entry name" value="RHAMNOSYLTRANSFERASE WBBL"/>
    <property type="match status" value="1"/>
</dbReference>
<dbReference type="InterPro" id="IPR055050">
    <property type="entry name" value="WsaF_C"/>
</dbReference>
<dbReference type="Pfam" id="PF22772">
    <property type="entry name" value="WsaF_C"/>
    <property type="match status" value="1"/>
</dbReference>
<evidence type="ECO:0000313" key="3">
    <source>
        <dbReference type="EMBL" id="CAB4932233.1"/>
    </source>
</evidence>
<dbReference type="EMBL" id="CAFBMQ010000388">
    <property type="protein sequence ID" value="CAB4932233.1"/>
    <property type="molecule type" value="Genomic_DNA"/>
</dbReference>
<accession>A0A6J7ILV7</accession>
<proteinExistence type="predicted"/>
<evidence type="ECO:0000259" key="1">
    <source>
        <dbReference type="Pfam" id="PF21374"/>
    </source>
</evidence>
<reference evidence="3" key="1">
    <citation type="submission" date="2020-05" db="EMBL/GenBank/DDBJ databases">
        <authorList>
            <person name="Chiriac C."/>
            <person name="Salcher M."/>
            <person name="Ghai R."/>
            <person name="Kavagutti S V."/>
        </authorList>
    </citation>
    <scope>NUCLEOTIDE SEQUENCE</scope>
</reference>
<feature type="domain" description="WsaF C-terminal" evidence="2">
    <location>
        <begin position="692"/>
        <end position="817"/>
    </location>
</feature>
<dbReference type="Pfam" id="PF21374">
    <property type="entry name" value="WsaF_N"/>
    <property type="match status" value="1"/>
</dbReference>
<dbReference type="PANTHER" id="PTHR43179:SF7">
    <property type="entry name" value="RHAMNOSYLTRANSFERASE WBBL"/>
    <property type="match status" value="1"/>
</dbReference>
<dbReference type="SUPFAM" id="SSF53756">
    <property type="entry name" value="UDP-Glycosyltransferase/glycogen phosphorylase"/>
    <property type="match status" value="1"/>
</dbReference>
<feature type="domain" description="WsaF N-terminal" evidence="1">
    <location>
        <begin position="516"/>
        <end position="642"/>
    </location>
</feature>
<dbReference type="Gene3D" id="3.90.550.10">
    <property type="entry name" value="Spore Coat Polysaccharide Biosynthesis Protein SpsA, Chain A"/>
    <property type="match status" value="1"/>
</dbReference>
<dbReference type="InterPro" id="IPR029044">
    <property type="entry name" value="Nucleotide-diphossugar_trans"/>
</dbReference>
<dbReference type="Gene3D" id="3.40.50.2000">
    <property type="entry name" value="Glycogen Phosphorylase B"/>
    <property type="match status" value="1"/>
</dbReference>
<dbReference type="AlphaFoldDB" id="A0A6J7ILV7"/>
<name>A0A6J7ILV7_9ZZZZ</name>
<dbReference type="SUPFAM" id="SSF53448">
    <property type="entry name" value="Nucleotide-diphospho-sugar transferases"/>
    <property type="match status" value="2"/>
</dbReference>
<sequence>MPVAGHDLHVPEDAAGLDRWLTDAGDAPTLLLRAGDRLEADCLHHVAAALHRNPSALLVTWDDDVRNGPLRSRPRFRPSWSPELLLSEDYTGRAFALRASAVLGAGGLGDVGSATLHWDLLLRARLSAEDVVRVPRVLSSVPAREVPPTGAAAGTVQAELDRRQLPGRAEAGTDGGVRVRWELAEWPSVTVVVPTRHNRGVLATCLPSVAASDYPAVDVVVVDNGERSPANEQWYRDLDLPVPVRVEWWDEPFNYSAVNNAAARLSTGEVLVFLNDDTEVLDPGWLRDLVGWAVQPEIGLVGLELIGPAGEVQHAGVVLGMSGFADHVFAGMRPEEDSVFGPVSRTRDVLAVTGACCAVRRELFDSLGGFDERFRLTGSDVALGLSAVLAGRRNVCSAGARVRHLESATRGTTVPVEDYFTSYWRYNPWLFGGDPYWNPNLSLRSRRPRLRPRHESPPTARVGQVIGRDLTAYRQRSDAEESVRLAAMCRVRDDDVAALRRSHAEDAEAFPVRSVNWYVPDIDSPFYGGINTALRIADRLAREHGVENRFVVWGQAPDHFVRSALAAAFPSLADAPIAFYDESMDLGGVPPADVGIATLWTTAYALLHSPGVRRKFYLVQDYEPMFYPAGTQYALAEESYRLGLYGICNTANLARIYEEEYGGRASSFTPAVDPSVFHAVGRREHVAGRPVTVFVYARPGHWRNCWELATGALTELKRRLGDDVHIVTAGARAGAGADDVMEHRGLLDYRATGDLYRSSDVGLALTVSKHPSYLPLELMACGVPVVAFDNPWGHWLLRDGENSLLARRSVDSLADQLERLCRDEQLRRRLADQGLADIAAGHADWDEALGQVYGWLCDPEEPRG</sequence>
<evidence type="ECO:0000259" key="2">
    <source>
        <dbReference type="Pfam" id="PF22772"/>
    </source>
</evidence>
<organism evidence="3">
    <name type="scientific">freshwater metagenome</name>
    <dbReference type="NCBI Taxonomy" id="449393"/>
    <lineage>
        <taxon>unclassified sequences</taxon>
        <taxon>metagenomes</taxon>
        <taxon>ecological metagenomes</taxon>
    </lineage>
</organism>
<dbReference type="GO" id="GO:0030247">
    <property type="term" value="F:polysaccharide binding"/>
    <property type="evidence" value="ECO:0007669"/>
    <property type="project" value="InterPro"/>
</dbReference>
<dbReference type="Gene3D" id="3.40.50.11090">
    <property type="match status" value="1"/>
</dbReference>